<gene>
    <name evidence="3" type="ORF">BGLFYP119_01994</name>
</gene>
<name>A0A6N2UAC5_9FIRM</name>
<sequence>MKRSTIKKFTAAFVLVLCVFLAGCGCGKKKSDPASRQVLKISITPEATPTLEPEKINKDAVVTNDGITMINEYLVNEGGSGAVSATEPSGEEKESENTDSKEEEVEES</sequence>
<proteinExistence type="predicted"/>
<dbReference type="EMBL" id="CACRST010000018">
    <property type="protein sequence ID" value="VYT14668.1"/>
    <property type="molecule type" value="Genomic_DNA"/>
</dbReference>
<reference evidence="3" key="1">
    <citation type="submission" date="2019-11" db="EMBL/GenBank/DDBJ databases">
        <authorList>
            <person name="Feng L."/>
        </authorList>
    </citation>
    <scope>NUCLEOTIDE SEQUENCE</scope>
    <source>
        <strain evidence="3">BgluceraseaLFYP119</strain>
    </source>
</reference>
<feature type="chain" id="PRO_5039323497" evidence="2">
    <location>
        <begin position="23"/>
        <end position="108"/>
    </location>
</feature>
<feature type="signal peptide" evidence="2">
    <location>
        <begin position="1"/>
        <end position="22"/>
    </location>
</feature>
<keyword evidence="2" id="KW-0732">Signal</keyword>
<dbReference type="RefSeq" id="WP_156354458.1">
    <property type="nucleotide sequence ID" value="NZ_CACRST010000018.1"/>
</dbReference>
<dbReference type="PROSITE" id="PS51257">
    <property type="entry name" value="PROKAR_LIPOPROTEIN"/>
    <property type="match status" value="1"/>
</dbReference>
<evidence type="ECO:0000256" key="1">
    <source>
        <dbReference type="SAM" id="MobiDB-lite"/>
    </source>
</evidence>
<dbReference type="AlphaFoldDB" id="A0A6N2UAC5"/>
<feature type="region of interest" description="Disordered" evidence="1">
    <location>
        <begin position="78"/>
        <end position="108"/>
    </location>
</feature>
<feature type="compositionally biased region" description="Basic and acidic residues" evidence="1">
    <location>
        <begin position="90"/>
        <end position="100"/>
    </location>
</feature>
<organism evidence="3">
    <name type="scientific">Blautia glucerasea</name>
    <dbReference type="NCBI Taxonomy" id="536633"/>
    <lineage>
        <taxon>Bacteria</taxon>
        <taxon>Bacillati</taxon>
        <taxon>Bacillota</taxon>
        <taxon>Clostridia</taxon>
        <taxon>Lachnospirales</taxon>
        <taxon>Lachnospiraceae</taxon>
        <taxon>Blautia</taxon>
    </lineage>
</organism>
<accession>A0A6N2UAC5</accession>
<evidence type="ECO:0000256" key="2">
    <source>
        <dbReference type="SAM" id="SignalP"/>
    </source>
</evidence>
<protein>
    <submittedName>
        <fullName evidence="3">Uncharacterized protein</fullName>
    </submittedName>
</protein>
<evidence type="ECO:0000313" key="3">
    <source>
        <dbReference type="EMBL" id="VYT14668.1"/>
    </source>
</evidence>